<dbReference type="EMBL" id="JACTAM010002368">
    <property type="protein sequence ID" value="KAI2644980.1"/>
    <property type="molecule type" value="Genomic_DNA"/>
</dbReference>
<dbReference type="PANTHER" id="PTHR33050:SF7">
    <property type="entry name" value="RIBONUCLEASE H"/>
    <property type="match status" value="1"/>
</dbReference>
<feature type="compositionally biased region" description="Basic and acidic residues" evidence="1">
    <location>
        <begin position="170"/>
        <end position="179"/>
    </location>
</feature>
<gene>
    <name evidence="2" type="ORF">H4Q32_029734</name>
</gene>
<comment type="caution">
    <text evidence="2">The sequence shown here is derived from an EMBL/GenBank/DDBJ whole genome shotgun (WGS) entry which is preliminary data.</text>
</comment>
<proteinExistence type="predicted"/>
<feature type="region of interest" description="Disordered" evidence="1">
    <location>
        <begin position="156"/>
        <end position="185"/>
    </location>
</feature>
<name>A0ABQ8L2M1_LABRO</name>
<organism evidence="2 3">
    <name type="scientific">Labeo rohita</name>
    <name type="common">Indian major carp</name>
    <name type="synonym">Cyprinus rohita</name>
    <dbReference type="NCBI Taxonomy" id="84645"/>
    <lineage>
        <taxon>Eukaryota</taxon>
        <taxon>Metazoa</taxon>
        <taxon>Chordata</taxon>
        <taxon>Craniata</taxon>
        <taxon>Vertebrata</taxon>
        <taxon>Euteleostomi</taxon>
        <taxon>Actinopterygii</taxon>
        <taxon>Neopterygii</taxon>
        <taxon>Teleostei</taxon>
        <taxon>Ostariophysi</taxon>
        <taxon>Cypriniformes</taxon>
        <taxon>Cyprinidae</taxon>
        <taxon>Labeoninae</taxon>
        <taxon>Labeonini</taxon>
        <taxon>Labeo</taxon>
    </lineage>
</organism>
<dbReference type="Proteomes" id="UP000830375">
    <property type="component" value="Unassembled WGS sequence"/>
</dbReference>
<dbReference type="InterPro" id="IPR052055">
    <property type="entry name" value="Hepadnavirus_pol/RT"/>
</dbReference>
<sequence length="893" mass="99941">MAACNHSLRFLLRSLTVPKRRREEEKQAVFLLLWEKIVVCTFFLVSSEVPALSAWLYRGSSLGNQLKERISQLTRSFLTPSEGHDRCLTCLDREHAEMAFVDGSCPHCVRMSMAALRLRLSCLRRLPSAPSRPGSSGSMSSVAKLVRKKGNLTVTVRNALPGQPPWNSDSSRHPVELPKESAGSSRGKPCISFCAPEEDRISIAASEEGLMPDEAEESVEKLPAVAAAQLEANAELAAMLFRAAKSIGLVVRKPPSSEPSRLDDWFLGSRRDSNQPCPVPVPFFPEVHELLTKTCKVPYSTRTRPGSSLLTTGQPGDTWMFPRWSAYSAAGQDSSALHALAIQVKVHALAMQVHQAQALKQLHEGRPDKGVMQELRTVTDFAFRVTKVTARSLGQMADADKVRFLDMPVSQAGLFGDTVEDFAQQFSAAFVCSSPRLLHLLRLRLRLLHLRSLQLLCEGDELAVGWERSPLLRCRTQQEQPASRRSNPETGDPEMGEIALRGTSTSAPLPPGDGRGLVSLLLPTRVLSLQDQGQKVYAAACSSTFLWDATPPTLSHLPPHGCPTFGASPPPLIPLARRLEAWLSLPNPSRWLIWTVRLGYAIQFTRRPPRFRGILFISVHSDTDASVLHAEIAVLLAKDTIEPVPSAKMKLGFYSPYFIVPKKNGGLRPILDLRVLNRSLLKMPFKMLTPKCIISCIRRQDWFAAIDLKDAPFLRFAFEGRAYQYKVLPFGLGLLHMRPLQHWLCGWIPRWAWHCGTFRVSVTPECHLFFSPWSDMVFLRWHINCLELLAVFLALCRFRLILRGEHVIVRMDNMATVAYINHQGGLRSRRKSQLTRHLPPEAPLGTDALAHSWPWGLIKYAFPPVSLLAQNLCKIWEDEEQVLLAAPYWPTRT</sequence>
<dbReference type="PANTHER" id="PTHR33050">
    <property type="entry name" value="REVERSE TRANSCRIPTASE DOMAIN-CONTAINING PROTEIN"/>
    <property type="match status" value="1"/>
</dbReference>
<dbReference type="InterPro" id="IPR043502">
    <property type="entry name" value="DNA/RNA_pol_sf"/>
</dbReference>
<keyword evidence="3" id="KW-1185">Reference proteome</keyword>
<feature type="region of interest" description="Disordered" evidence="1">
    <location>
        <begin position="475"/>
        <end position="497"/>
    </location>
</feature>
<evidence type="ECO:0000313" key="2">
    <source>
        <dbReference type="EMBL" id="KAI2644980.1"/>
    </source>
</evidence>
<dbReference type="Gene3D" id="3.10.10.10">
    <property type="entry name" value="HIV Type 1 Reverse Transcriptase, subunit A, domain 1"/>
    <property type="match status" value="1"/>
</dbReference>
<evidence type="ECO:0000313" key="3">
    <source>
        <dbReference type="Proteomes" id="UP000830375"/>
    </source>
</evidence>
<feature type="compositionally biased region" description="Polar residues" evidence="1">
    <location>
        <begin position="475"/>
        <end position="489"/>
    </location>
</feature>
<dbReference type="CDD" id="cd09275">
    <property type="entry name" value="RNase_HI_RT_DIRS1"/>
    <property type="match status" value="1"/>
</dbReference>
<evidence type="ECO:0000256" key="1">
    <source>
        <dbReference type="SAM" id="MobiDB-lite"/>
    </source>
</evidence>
<protein>
    <submittedName>
        <fullName evidence="2">Transposon Ty3-G Gag-Pol polyprotein</fullName>
    </submittedName>
</protein>
<accession>A0ABQ8L2M1</accession>
<reference evidence="2 3" key="1">
    <citation type="submission" date="2022-01" db="EMBL/GenBank/DDBJ databases">
        <title>A high-quality chromosome-level genome assembly of rohu carp, Labeo rohita.</title>
        <authorList>
            <person name="Arick M.A. II"/>
            <person name="Hsu C.-Y."/>
            <person name="Magbanua Z."/>
            <person name="Pechanova O."/>
            <person name="Grover C."/>
            <person name="Miller E."/>
            <person name="Thrash A."/>
            <person name="Ezzel L."/>
            <person name="Alam S."/>
            <person name="Benzie J."/>
            <person name="Hamilton M."/>
            <person name="Karsi A."/>
            <person name="Lawrence M.L."/>
            <person name="Peterson D.G."/>
        </authorList>
    </citation>
    <scope>NUCLEOTIDE SEQUENCE [LARGE SCALE GENOMIC DNA]</scope>
    <source>
        <strain evidence="3">BAU-BD-2019</strain>
        <tissue evidence="2">Blood</tissue>
    </source>
</reference>
<dbReference type="SUPFAM" id="SSF56672">
    <property type="entry name" value="DNA/RNA polymerases"/>
    <property type="match status" value="1"/>
</dbReference>